<dbReference type="PANTHER" id="PTHR12320:SF1">
    <property type="entry name" value="PROTEIN PHOSPHATASE PTC7 HOMOLOG"/>
    <property type="match status" value="1"/>
</dbReference>
<dbReference type="SUPFAM" id="SSF81606">
    <property type="entry name" value="PP2C-like"/>
    <property type="match status" value="1"/>
</dbReference>
<comment type="catalytic activity">
    <reaction evidence="1">
        <text>O-phospho-L-threonyl-[protein] + H2O = L-threonyl-[protein] + phosphate</text>
        <dbReference type="Rhea" id="RHEA:47004"/>
        <dbReference type="Rhea" id="RHEA-COMP:11060"/>
        <dbReference type="Rhea" id="RHEA-COMP:11605"/>
        <dbReference type="ChEBI" id="CHEBI:15377"/>
        <dbReference type="ChEBI" id="CHEBI:30013"/>
        <dbReference type="ChEBI" id="CHEBI:43474"/>
        <dbReference type="ChEBI" id="CHEBI:61977"/>
        <dbReference type="EC" id="3.1.3.16"/>
    </reaction>
</comment>
<dbReference type="PANTHER" id="PTHR12320">
    <property type="entry name" value="PROTEIN PHOSPHATASE 2C"/>
    <property type="match status" value="1"/>
</dbReference>
<dbReference type="GO" id="GO:0004722">
    <property type="term" value="F:protein serine/threonine phosphatase activity"/>
    <property type="evidence" value="ECO:0007669"/>
    <property type="project" value="UniProtKB-EC"/>
</dbReference>
<keyword evidence="1" id="KW-0378">Hydrolase</keyword>
<dbReference type="InterPro" id="IPR039123">
    <property type="entry name" value="PPTC7"/>
</dbReference>
<keyword evidence="1" id="KW-0479">Metal-binding</keyword>
<protein>
    <recommendedName>
        <fullName evidence="1">Protein phosphatase</fullName>
        <ecNumber evidence="1">3.1.3.16</ecNumber>
    </recommendedName>
</protein>
<reference evidence="3" key="2">
    <citation type="submission" date="2011-02" db="EMBL/GenBank/DDBJ databases">
        <authorList>
            <person name="MacLean D."/>
        </authorList>
    </citation>
    <scope>NUCLEOTIDE SEQUENCE</scope>
</reference>
<keyword evidence="1" id="KW-0904">Protein phosphatase</keyword>
<reference evidence="3" key="1">
    <citation type="journal article" date="2011" name="PLoS Biol.">
        <title>Gene gain and loss during evolution of obligate parasitism in the white rust pathogen of Arabidopsis thaliana.</title>
        <authorList>
            <person name="Kemen E."/>
            <person name="Gardiner A."/>
            <person name="Schultz-Larsen T."/>
            <person name="Kemen A.C."/>
            <person name="Balmuth A.L."/>
            <person name="Robert-Seilaniantz A."/>
            <person name="Bailey K."/>
            <person name="Holub E."/>
            <person name="Studholme D.J."/>
            <person name="Maclean D."/>
            <person name="Jones J.D."/>
        </authorList>
    </citation>
    <scope>NUCLEOTIDE SEQUENCE</scope>
</reference>
<dbReference type="PROSITE" id="PS51746">
    <property type="entry name" value="PPM_2"/>
    <property type="match status" value="1"/>
</dbReference>
<dbReference type="EC" id="3.1.3.16" evidence="1"/>
<dbReference type="InterPro" id="IPR036457">
    <property type="entry name" value="PPM-type-like_dom_sf"/>
</dbReference>
<name>F0WWW6_9STRA</name>
<comment type="cofactor">
    <cofactor evidence="1">
        <name>Mn(2+)</name>
        <dbReference type="ChEBI" id="CHEBI:29035"/>
    </cofactor>
</comment>
<dbReference type="Gene3D" id="3.60.40.10">
    <property type="entry name" value="PPM-type phosphatase domain"/>
    <property type="match status" value="1"/>
</dbReference>
<dbReference type="AlphaFoldDB" id="F0WWW6"/>
<keyword evidence="1" id="KW-0464">Manganese</keyword>
<proteinExistence type="inferred from homology"/>
<gene>
    <name evidence="3" type="primary">AlNc14C335G10727</name>
    <name evidence="3" type="ORF">ALNC14_120950</name>
</gene>
<dbReference type="GO" id="GO:0046872">
    <property type="term" value="F:metal ion binding"/>
    <property type="evidence" value="ECO:0007669"/>
    <property type="project" value="UniProtKB-UniRule"/>
</dbReference>
<dbReference type="HOGENOM" id="CLU_029404_3_2_1"/>
<organism evidence="3">
    <name type="scientific">Albugo laibachii Nc14</name>
    <dbReference type="NCBI Taxonomy" id="890382"/>
    <lineage>
        <taxon>Eukaryota</taxon>
        <taxon>Sar</taxon>
        <taxon>Stramenopiles</taxon>
        <taxon>Oomycota</taxon>
        <taxon>Peronosporomycetes</taxon>
        <taxon>Albuginales</taxon>
        <taxon>Albuginaceae</taxon>
        <taxon>Albugo</taxon>
    </lineage>
</organism>
<dbReference type="InterPro" id="IPR001932">
    <property type="entry name" value="PPM-type_phosphatase-like_dom"/>
</dbReference>
<accession>F0WWW6</accession>
<evidence type="ECO:0000313" key="3">
    <source>
        <dbReference type="EMBL" id="CCA25951.1"/>
    </source>
</evidence>
<dbReference type="EMBL" id="FR824380">
    <property type="protein sequence ID" value="CCA25951.1"/>
    <property type="molecule type" value="Genomic_DNA"/>
</dbReference>
<sequence>MHYEGSLLRAVNLGDSGFIVCRRKSQNANLARNMRQCWEVVYESKHQSHFFNCPYQLGHLNGDSPEISDQIEYSVQAEDVIILGTDGLFDNLYPSQIAIILDHLGPNFLYEPQLVEEAANNIAHEAHQTSKCKQGSTPFAIAARKAGYKYDGGKMDDITVIISMVAKSVLP</sequence>
<evidence type="ECO:0000259" key="2">
    <source>
        <dbReference type="PROSITE" id="PS51746"/>
    </source>
</evidence>
<keyword evidence="1" id="KW-0460">Magnesium</keyword>
<feature type="domain" description="PPM-type phosphatase" evidence="2">
    <location>
        <begin position="1"/>
        <end position="165"/>
    </location>
</feature>
<comment type="cofactor">
    <cofactor evidence="1">
        <name>Mg(2+)</name>
        <dbReference type="ChEBI" id="CHEBI:18420"/>
    </cofactor>
</comment>
<comment type="catalytic activity">
    <reaction evidence="1">
        <text>O-phospho-L-seryl-[protein] + H2O = L-seryl-[protein] + phosphate</text>
        <dbReference type="Rhea" id="RHEA:20629"/>
        <dbReference type="Rhea" id="RHEA-COMP:9863"/>
        <dbReference type="Rhea" id="RHEA-COMP:11604"/>
        <dbReference type="ChEBI" id="CHEBI:15377"/>
        <dbReference type="ChEBI" id="CHEBI:29999"/>
        <dbReference type="ChEBI" id="CHEBI:43474"/>
        <dbReference type="ChEBI" id="CHEBI:83421"/>
        <dbReference type="EC" id="3.1.3.16"/>
    </reaction>
</comment>
<evidence type="ECO:0000256" key="1">
    <source>
        <dbReference type="RuleBase" id="RU366020"/>
    </source>
</evidence>
<comment type="similarity">
    <text evidence="1">Belongs to the PP2C family.</text>
</comment>